<feature type="transmembrane region" description="Helical" evidence="10">
    <location>
        <begin position="61"/>
        <end position="79"/>
    </location>
</feature>
<feature type="transmembrane region" description="Helical" evidence="10">
    <location>
        <begin position="25"/>
        <end position="49"/>
    </location>
</feature>
<evidence type="ECO:0000256" key="5">
    <source>
        <dbReference type="ARBA" id="ARBA00022741"/>
    </source>
</evidence>
<keyword evidence="8" id="KW-0902">Two-component regulatory system</keyword>
<evidence type="ECO:0000259" key="11">
    <source>
        <dbReference type="Pfam" id="PF07730"/>
    </source>
</evidence>
<evidence type="ECO:0000256" key="9">
    <source>
        <dbReference type="SAM" id="MobiDB-lite"/>
    </source>
</evidence>
<keyword evidence="3" id="KW-0597">Phosphoprotein</keyword>
<sequence>MNVRWHNGPMRLLAPLRSGATYRGWVWLILGGALMMPFMVVGALGYNWLHPDAGFGGVLDPYVFAAVVPLVAAVSLLLPDREVERTAARRLLGAEFASPADDDSWNTRWRTGCWFTLHAVVGGLLSGMTLALVPFAAYLVINGVRRLFGLGTSGPYGGLLTDWGLLTGPLFLIALILLVAAVAAGVRALAPHLLGQGAADRLAASRAETARLAARNRIARELHDSVGHALSVVVVQSEAASRLITADPAFAATAMAAVGETAREALAELDAVIGALREDREETRGPQKDLADLDALAAECGVRTELRITGDPDAVGRLTSRETYRIVQEALTNVLRHADEPRAAVDLDVAASGVAVAVASPAARRPRPRPGGRGLIGMAERAAVLGGTAEAGWDAGTWTVRAALPDRTPNDTTLNDTALNDTAPNDDTAPEGTA</sequence>
<evidence type="ECO:0000256" key="3">
    <source>
        <dbReference type="ARBA" id="ARBA00022553"/>
    </source>
</evidence>
<dbReference type="GO" id="GO:0016301">
    <property type="term" value="F:kinase activity"/>
    <property type="evidence" value="ECO:0007669"/>
    <property type="project" value="UniProtKB-KW"/>
</dbReference>
<dbReference type="PANTHER" id="PTHR24421:SF10">
    <property type="entry name" value="NITRATE_NITRITE SENSOR PROTEIN NARQ"/>
    <property type="match status" value="1"/>
</dbReference>
<dbReference type="PANTHER" id="PTHR24421">
    <property type="entry name" value="NITRATE/NITRITE SENSOR PROTEIN NARX-RELATED"/>
    <property type="match status" value="1"/>
</dbReference>
<dbReference type="RefSeq" id="WP_382352936.1">
    <property type="nucleotide sequence ID" value="NZ_JBHMBP010000004.1"/>
</dbReference>
<dbReference type="EC" id="2.7.13.3" evidence="2"/>
<evidence type="ECO:0000256" key="6">
    <source>
        <dbReference type="ARBA" id="ARBA00022777"/>
    </source>
</evidence>
<keyword evidence="10" id="KW-1133">Transmembrane helix</keyword>
<keyword evidence="13" id="KW-1185">Reference proteome</keyword>
<feature type="region of interest" description="Disordered" evidence="9">
    <location>
        <begin position="404"/>
        <end position="434"/>
    </location>
</feature>
<keyword evidence="4" id="KW-0808">Transferase</keyword>
<name>A0ABW2D4C4_9ACTN</name>
<keyword evidence="6 12" id="KW-0418">Kinase</keyword>
<feature type="compositionally biased region" description="Low complexity" evidence="9">
    <location>
        <begin position="410"/>
        <end position="423"/>
    </location>
</feature>
<feature type="transmembrane region" description="Helical" evidence="10">
    <location>
        <begin position="114"/>
        <end position="141"/>
    </location>
</feature>
<protein>
    <recommendedName>
        <fullName evidence="2">histidine kinase</fullName>
        <ecNumber evidence="2">2.7.13.3</ecNumber>
    </recommendedName>
</protein>
<reference evidence="13" key="1">
    <citation type="journal article" date="2019" name="Int. J. Syst. Evol. Microbiol.">
        <title>The Global Catalogue of Microorganisms (GCM) 10K type strain sequencing project: providing services to taxonomists for standard genome sequencing and annotation.</title>
        <authorList>
            <consortium name="The Broad Institute Genomics Platform"/>
            <consortium name="The Broad Institute Genome Sequencing Center for Infectious Disease"/>
            <person name="Wu L."/>
            <person name="Ma J."/>
        </authorList>
    </citation>
    <scope>NUCLEOTIDE SEQUENCE [LARGE SCALE GENOMIC DNA]</scope>
    <source>
        <strain evidence="13">KACC 12634</strain>
    </source>
</reference>
<feature type="domain" description="Signal transduction histidine kinase subgroup 3 dimerisation and phosphoacceptor" evidence="11">
    <location>
        <begin position="215"/>
        <end position="279"/>
    </location>
</feature>
<comment type="caution">
    <text evidence="12">The sequence shown here is derived from an EMBL/GenBank/DDBJ whole genome shotgun (WGS) entry which is preliminary data.</text>
</comment>
<gene>
    <name evidence="12" type="ORF">ACFQS3_01640</name>
</gene>
<dbReference type="Gene3D" id="1.20.5.1930">
    <property type="match status" value="1"/>
</dbReference>
<evidence type="ECO:0000256" key="7">
    <source>
        <dbReference type="ARBA" id="ARBA00022840"/>
    </source>
</evidence>
<dbReference type="CDD" id="cd16917">
    <property type="entry name" value="HATPase_UhpB-NarQ-NarX-like"/>
    <property type="match status" value="1"/>
</dbReference>
<evidence type="ECO:0000313" key="13">
    <source>
        <dbReference type="Proteomes" id="UP001596470"/>
    </source>
</evidence>
<keyword evidence="5" id="KW-0547">Nucleotide-binding</keyword>
<dbReference type="EMBL" id="JBHSYS010000001">
    <property type="protein sequence ID" value="MFC6955889.1"/>
    <property type="molecule type" value="Genomic_DNA"/>
</dbReference>
<dbReference type="Pfam" id="PF07730">
    <property type="entry name" value="HisKA_3"/>
    <property type="match status" value="1"/>
</dbReference>
<proteinExistence type="predicted"/>
<comment type="catalytic activity">
    <reaction evidence="1">
        <text>ATP + protein L-histidine = ADP + protein N-phospho-L-histidine.</text>
        <dbReference type="EC" id="2.7.13.3"/>
    </reaction>
</comment>
<dbReference type="Gene3D" id="3.30.565.10">
    <property type="entry name" value="Histidine kinase-like ATPase, C-terminal domain"/>
    <property type="match status" value="1"/>
</dbReference>
<dbReference type="InterPro" id="IPR011712">
    <property type="entry name" value="Sig_transdc_His_kin_sub3_dim/P"/>
</dbReference>
<evidence type="ECO:0000256" key="1">
    <source>
        <dbReference type="ARBA" id="ARBA00000085"/>
    </source>
</evidence>
<feature type="transmembrane region" description="Helical" evidence="10">
    <location>
        <begin position="163"/>
        <end position="186"/>
    </location>
</feature>
<keyword evidence="10" id="KW-0472">Membrane</keyword>
<dbReference type="Proteomes" id="UP001596470">
    <property type="component" value="Unassembled WGS sequence"/>
</dbReference>
<keyword evidence="10" id="KW-0812">Transmembrane</keyword>
<evidence type="ECO:0000313" key="12">
    <source>
        <dbReference type="EMBL" id="MFC6955889.1"/>
    </source>
</evidence>
<evidence type="ECO:0000256" key="4">
    <source>
        <dbReference type="ARBA" id="ARBA00022679"/>
    </source>
</evidence>
<keyword evidence="7" id="KW-0067">ATP-binding</keyword>
<evidence type="ECO:0000256" key="8">
    <source>
        <dbReference type="ARBA" id="ARBA00023012"/>
    </source>
</evidence>
<accession>A0ABW2D4C4</accession>
<organism evidence="12 13">
    <name type="scientific">Glycomyces mayteni</name>
    <dbReference type="NCBI Taxonomy" id="543887"/>
    <lineage>
        <taxon>Bacteria</taxon>
        <taxon>Bacillati</taxon>
        <taxon>Actinomycetota</taxon>
        <taxon>Actinomycetes</taxon>
        <taxon>Glycomycetales</taxon>
        <taxon>Glycomycetaceae</taxon>
        <taxon>Glycomyces</taxon>
    </lineage>
</organism>
<evidence type="ECO:0000256" key="2">
    <source>
        <dbReference type="ARBA" id="ARBA00012438"/>
    </source>
</evidence>
<dbReference type="InterPro" id="IPR050482">
    <property type="entry name" value="Sensor_HK_TwoCompSys"/>
</dbReference>
<evidence type="ECO:0000256" key="10">
    <source>
        <dbReference type="SAM" id="Phobius"/>
    </source>
</evidence>
<dbReference type="InterPro" id="IPR036890">
    <property type="entry name" value="HATPase_C_sf"/>
</dbReference>